<dbReference type="GO" id="GO:0004674">
    <property type="term" value="F:protein serine/threonine kinase activity"/>
    <property type="evidence" value="ECO:0007669"/>
    <property type="project" value="UniProtKB-KW"/>
</dbReference>
<evidence type="ECO:0000256" key="4">
    <source>
        <dbReference type="ARBA" id="ARBA00023242"/>
    </source>
</evidence>
<keyword evidence="5" id="KW-0808">Transferase</keyword>
<evidence type="ECO:0000256" key="2">
    <source>
        <dbReference type="ARBA" id="ARBA00022527"/>
    </source>
</evidence>
<evidence type="ECO:0000313" key="5">
    <source>
        <dbReference type="EMBL" id="KAL0334541.1"/>
    </source>
</evidence>
<dbReference type="InterPro" id="IPR016024">
    <property type="entry name" value="ARM-type_fold"/>
</dbReference>
<dbReference type="GO" id="GO:0000723">
    <property type="term" value="P:telomere maintenance"/>
    <property type="evidence" value="ECO:0007669"/>
    <property type="project" value="TreeGrafter"/>
</dbReference>
<dbReference type="GO" id="GO:0000077">
    <property type="term" value="P:DNA damage checkpoint signaling"/>
    <property type="evidence" value="ECO:0007669"/>
    <property type="project" value="TreeGrafter"/>
</dbReference>
<dbReference type="GO" id="GO:0005634">
    <property type="term" value="C:nucleus"/>
    <property type="evidence" value="ECO:0007669"/>
    <property type="project" value="UniProtKB-SubCell"/>
</dbReference>
<dbReference type="InterPro" id="IPR050517">
    <property type="entry name" value="DDR_Repair_Kinase"/>
</dbReference>
<dbReference type="EMBL" id="JACGWJ010000021">
    <property type="protein sequence ID" value="KAL0334541.1"/>
    <property type="molecule type" value="Genomic_DNA"/>
</dbReference>
<name>A0AAW2MWX0_SESRA</name>
<gene>
    <name evidence="5" type="ORF">Sradi_4666000</name>
</gene>
<dbReference type="Gene3D" id="1.25.10.10">
    <property type="entry name" value="Leucine-rich Repeat Variant"/>
    <property type="match status" value="1"/>
</dbReference>
<dbReference type="GO" id="GO:0006281">
    <property type="term" value="P:DNA repair"/>
    <property type="evidence" value="ECO:0007669"/>
    <property type="project" value="TreeGrafter"/>
</dbReference>
<organism evidence="5">
    <name type="scientific">Sesamum radiatum</name>
    <name type="common">Black benniseed</name>
    <dbReference type="NCBI Taxonomy" id="300843"/>
    <lineage>
        <taxon>Eukaryota</taxon>
        <taxon>Viridiplantae</taxon>
        <taxon>Streptophyta</taxon>
        <taxon>Embryophyta</taxon>
        <taxon>Tracheophyta</taxon>
        <taxon>Spermatophyta</taxon>
        <taxon>Magnoliopsida</taxon>
        <taxon>eudicotyledons</taxon>
        <taxon>Gunneridae</taxon>
        <taxon>Pentapetalae</taxon>
        <taxon>asterids</taxon>
        <taxon>lamiids</taxon>
        <taxon>Lamiales</taxon>
        <taxon>Pedaliaceae</taxon>
        <taxon>Sesamum</taxon>
    </lineage>
</organism>
<accession>A0AAW2MWX0</accession>
<dbReference type="SUPFAM" id="SSF48371">
    <property type="entry name" value="ARM repeat"/>
    <property type="match status" value="1"/>
</dbReference>
<reference evidence="5" key="1">
    <citation type="submission" date="2020-06" db="EMBL/GenBank/DDBJ databases">
        <authorList>
            <person name="Li T."/>
            <person name="Hu X."/>
            <person name="Zhang T."/>
            <person name="Song X."/>
            <person name="Zhang H."/>
            <person name="Dai N."/>
            <person name="Sheng W."/>
            <person name="Hou X."/>
            <person name="Wei L."/>
        </authorList>
    </citation>
    <scope>NUCLEOTIDE SEQUENCE</scope>
    <source>
        <strain evidence="5">G02</strain>
        <tissue evidence="5">Leaf</tissue>
    </source>
</reference>
<dbReference type="PANTHER" id="PTHR11139:SF69">
    <property type="entry name" value="SERINE_THREONINE-PROTEIN KINASE ATR"/>
    <property type="match status" value="1"/>
</dbReference>
<comment type="caution">
    <text evidence="5">The sequence shown here is derived from an EMBL/GenBank/DDBJ whole genome shotgun (WGS) entry which is preliminary data.</text>
</comment>
<comment type="subcellular location">
    <subcellularLocation>
        <location evidence="1">Nucleus</location>
    </subcellularLocation>
</comment>
<dbReference type="GO" id="GO:0005694">
    <property type="term" value="C:chromosome"/>
    <property type="evidence" value="ECO:0007669"/>
    <property type="project" value="TreeGrafter"/>
</dbReference>
<keyword evidence="2" id="KW-0723">Serine/threonine-protein kinase</keyword>
<protein>
    <submittedName>
        <fullName evidence="5">Serine/threonine-protein kinase ATR</fullName>
    </submittedName>
</protein>
<dbReference type="AlphaFoldDB" id="A0AAW2MWX0"/>
<evidence type="ECO:0000256" key="1">
    <source>
        <dbReference type="ARBA" id="ARBA00004123"/>
    </source>
</evidence>
<dbReference type="PANTHER" id="PTHR11139">
    <property type="entry name" value="ATAXIA TELANGIECTASIA MUTATED ATM -RELATED"/>
    <property type="match status" value="1"/>
</dbReference>
<dbReference type="InterPro" id="IPR011989">
    <property type="entry name" value="ARM-like"/>
</dbReference>
<sequence length="1135" mass="127277">MANLSSLVHELRERIAASSSTPPNNQNDEALESRFRAVLPNLLHAYVVPSSSAREREVIAILKLLSQTAKNFPGVFYHGKASAVLPVIGRILPFFAEPAFRILGLLLLSPRQGTILETVGSLLSLLLTGDRDAYRQFFVDAMLLSEDLVYVASFYDERKSMEPKRLWLKSFCESFARISNGPALLGDLPICNRPACGEGILIDLTETDRFLAFAASAIKLLSKCLTEGTLYVEGLLDASCVLAVCNLLCYGDDNLHMACFDFARLIGAGKNFDVFPFEKLIRSITIILSEDVEGVSVYRSAVYDSSLGGCLQSLHSVCPDDVVRLTAADIVNIFPKSMLKTRSFELKAGLCSAYVRIAKTCPPYSWRPECLICMLLSSESTFHIKDCFKVAVSRLGPNFVGRIMTCDDHTDLSESREDIEHECSKVGNEHEGSKVGRKRTIQDIETLETKRQKMDNFSSTTCQDVCKFIYSFSGVQEKEYADFMCTSLNLLLEFLKPPGENSDSLREEVALTAISTLCIVFSELPHSDLSLAFPANVRVDFLDVRAGSLPKENRLMIFEKTLVTLEISCVQCLRIGCIAQHGLDLDILDLGLHDEEEEVRIQAVISMPVIVLVSGFRSLMHMFNRLETLKKETKEQVKKFIPLCLGHLACLYGCCNGGAALLEADCKLYLKKDKEKEHMHETDFLSSCDYTFLQSLFFELLYDESSEVVQVACVRMIGRILMHGTEYSLLKTRSQWVQCIDFLILHRNKNVRQAFGSQISFLLQEPILECLFSLKDAANKSKEQRFMDKLKHALAAAEDPLVFETLLETAATIMEAVDIHSQLFLFSLILVIGQLDNCYVTVRFIASKLINRSCYFHHSGGLEELLSKVPHIRNELYNYLCMRLVSQPKMVEEFSAAVLGIETEELVKRMIPVVLPKLVVLQNDSDQALATLYELAKCLNTDMVQLIVNWLPKVLAFALHQAHEQELKSALQFYHEHTGSDNQEIFAAALPALLDELICFSDVDDQEEISKRLDRVPHMIEEVARILTGSEDLPGFLRNHVGEGLSVLHLFLKQLAIVSPSSTKHVISQVFAALVPFLERETGNSSSHMNKIVEILEELVVQNKVILKQHIREFPTVTNVPALAEVNKVIQEVRG</sequence>
<keyword evidence="3" id="KW-0227">DNA damage</keyword>
<proteinExistence type="predicted"/>
<keyword evidence="4" id="KW-0539">Nucleus</keyword>
<reference evidence="5" key="2">
    <citation type="journal article" date="2024" name="Plant">
        <title>Genomic evolution and insights into agronomic trait innovations of Sesamum species.</title>
        <authorList>
            <person name="Miao H."/>
            <person name="Wang L."/>
            <person name="Qu L."/>
            <person name="Liu H."/>
            <person name="Sun Y."/>
            <person name="Le M."/>
            <person name="Wang Q."/>
            <person name="Wei S."/>
            <person name="Zheng Y."/>
            <person name="Lin W."/>
            <person name="Duan Y."/>
            <person name="Cao H."/>
            <person name="Xiong S."/>
            <person name="Wang X."/>
            <person name="Wei L."/>
            <person name="Li C."/>
            <person name="Ma Q."/>
            <person name="Ju M."/>
            <person name="Zhao R."/>
            <person name="Li G."/>
            <person name="Mu C."/>
            <person name="Tian Q."/>
            <person name="Mei H."/>
            <person name="Zhang T."/>
            <person name="Gao T."/>
            <person name="Zhang H."/>
        </authorList>
    </citation>
    <scope>NUCLEOTIDE SEQUENCE</scope>
    <source>
        <strain evidence="5">G02</strain>
    </source>
</reference>
<evidence type="ECO:0000256" key="3">
    <source>
        <dbReference type="ARBA" id="ARBA00022763"/>
    </source>
</evidence>
<keyword evidence="5" id="KW-0418">Kinase</keyword>